<dbReference type="EMBL" id="BJYK01000009">
    <property type="protein sequence ID" value="GEN81094.1"/>
    <property type="molecule type" value="Genomic_DNA"/>
</dbReference>
<evidence type="ECO:0000259" key="1">
    <source>
        <dbReference type="Pfam" id="PF13280"/>
    </source>
</evidence>
<feature type="domain" description="WCX" evidence="2">
    <location>
        <begin position="158"/>
        <end position="229"/>
    </location>
</feature>
<gene>
    <name evidence="3" type="ORF">AFE02nite_28280</name>
</gene>
<name>A0A511Z0W3_9CELL</name>
<reference evidence="3 4" key="1">
    <citation type="submission" date="2019-07" db="EMBL/GenBank/DDBJ databases">
        <title>Whole genome shotgun sequence of Actinotalea fermentans NBRC 105374.</title>
        <authorList>
            <person name="Hosoyama A."/>
            <person name="Uohara A."/>
            <person name="Ohji S."/>
            <person name="Ichikawa N."/>
        </authorList>
    </citation>
    <scope>NUCLEOTIDE SEQUENCE [LARGE SCALE GENOMIC DNA]</scope>
    <source>
        <strain evidence="3 4">NBRC 105374</strain>
    </source>
</reference>
<dbReference type="Pfam" id="PF25583">
    <property type="entry name" value="WCX"/>
    <property type="match status" value="1"/>
</dbReference>
<organism evidence="3 4">
    <name type="scientific">Actinotalea fermentans</name>
    <dbReference type="NCBI Taxonomy" id="43671"/>
    <lineage>
        <taxon>Bacteria</taxon>
        <taxon>Bacillati</taxon>
        <taxon>Actinomycetota</taxon>
        <taxon>Actinomycetes</taxon>
        <taxon>Micrococcales</taxon>
        <taxon>Cellulomonadaceae</taxon>
        <taxon>Actinotalea</taxon>
    </lineage>
</organism>
<comment type="caution">
    <text evidence="3">The sequence shown here is derived from an EMBL/GenBank/DDBJ whole genome shotgun (WGS) entry which is preliminary data.</text>
</comment>
<feature type="domain" description="WYL" evidence="1">
    <location>
        <begin position="67"/>
        <end position="126"/>
    </location>
</feature>
<sequence length="258" mass="28636">MVEPAAEVLERLLGNGIEETSARALAKLEHVLPPSLRRRVNALRDAVTAGPENTGSNVEDPAVDPELISEVAAAIRDRVELRFDYRDDVRQVEPYRLVSWQRRWYVVARDARDGSWAPYRLDWMRPRTPGGRRFAPQPLPDGDYAAFVLREVAFSGWSVHARIPVDASAEEVLARINPAVGVVEPVDDEHCVLVTGGDSVEIVAVYIGMLGLEFHVTEPPELVEQVALLGERYRRAVAGSEGNLQRLKTSNNAGVQTR</sequence>
<dbReference type="Pfam" id="PF13280">
    <property type="entry name" value="WYL"/>
    <property type="match status" value="1"/>
</dbReference>
<keyword evidence="4" id="KW-1185">Reference proteome</keyword>
<dbReference type="PANTHER" id="PTHR34580">
    <property type="match status" value="1"/>
</dbReference>
<dbReference type="RefSeq" id="WP_261765633.1">
    <property type="nucleotide sequence ID" value="NZ_BJYK01000009.1"/>
</dbReference>
<dbReference type="InterPro" id="IPR051534">
    <property type="entry name" value="CBASS_pafABC_assoc_protein"/>
</dbReference>
<evidence type="ECO:0000313" key="3">
    <source>
        <dbReference type="EMBL" id="GEN81094.1"/>
    </source>
</evidence>
<dbReference type="PANTHER" id="PTHR34580:SF3">
    <property type="entry name" value="PROTEIN PAFB"/>
    <property type="match status" value="1"/>
</dbReference>
<dbReference type="InterPro" id="IPR026881">
    <property type="entry name" value="WYL_dom"/>
</dbReference>
<accession>A0A511Z0W3</accession>
<dbReference type="Proteomes" id="UP000321484">
    <property type="component" value="Unassembled WGS sequence"/>
</dbReference>
<dbReference type="InterPro" id="IPR057727">
    <property type="entry name" value="WCX_dom"/>
</dbReference>
<dbReference type="AlphaFoldDB" id="A0A511Z0W3"/>
<dbReference type="PROSITE" id="PS52050">
    <property type="entry name" value="WYL"/>
    <property type="match status" value="1"/>
</dbReference>
<evidence type="ECO:0000313" key="4">
    <source>
        <dbReference type="Proteomes" id="UP000321484"/>
    </source>
</evidence>
<evidence type="ECO:0000259" key="2">
    <source>
        <dbReference type="Pfam" id="PF25583"/>
    </source>
</evidence>
<protein>
    <submittedName>
        <fullName evidence="3">Uncharacterized protein</fullName>
    </submittedName>
</protein>
<proteinExistence type="predicted"/>